<dbReference type="KEGG" id="marb:CJ263_20075"/>
<dbReference type="AlphaFoldDB" id="A0A223VBG0"/>
<reference evidence="1 2" key="1">
    <citation type="submission" date="2017-08" db="EMBL/GenBank/DDBJ databases">
        <title>The complete genome sequence of Maribacter sp. B1, isolated from deep-sea sediment.</title>
        <authorList>
            <person name="Wu Y.-H."/>
            <person name="Cheng H."/>
            <person name="Xu X.-W."/>
        </authorList>
    </citation>
    <scope>NUCLEOTIDE SEQUENCE [LARGE SCALE GENOMIC DNA]</scope>
    <source>
        <strain evidence="1 2">B1</strain>
    </source>
</reference>
<gene>
    <name evidence="1" type="ORF">CJ263_20075</name>
</gene>
<name>A0A223VBG0_9FLAO</name>
<organism evidence="1 2">
    <name type="scientific">Maribacter cobaltidurans</name>
    <dbReference type="NCBI Taxonomy" id="1178778"/>
    <lineage>
        <taxon>Bacteria</taxon>
        <taxon>Pseudomonadati</taxon>
        <taxon>Bacteroidota</taxon>
        <taxon>Flavobacteriia</taxon>
        <taxon>Flavobacteriales</taxon>
        <taxon>Flavobacteriaceae</taxon>
        <taxon>Maribacter</taxon>
    </lineage>
</organism>
<evidence type="ECO:0000313" key="1">
    <source>
        <dbReference type="EMBL" id="ASV32338.1"/>
    </source>
</evidence>
<evidence type="ECO:0000313" key="2">
    <source>
        <dbReference type="Proteomes" id="UP000215244"/>
    </source>
</evidence>
<accession>A0A223VBG0</accession>
<dbReference type="EMBL" id="CP022957">
    <property type="protein sequence ID" value="ASV32338.1"/>
    <property type="molecule type" value="Genomic_DNA"/>
</dbReference>
<dbReference type="Proteomes" id="UP000215244">
    <property type="component" value="Chromosome"/>
</dbReference>
<sequence>MKMNEMYTIYVHFPCAEDYMDKAVQLEIQMPFVPRIGDCLFIDPQDYKHLERKVEQTEALKKRYKRWIYGGQRCSFDDASIVIAVVWNNNDSTIHIELGENIGEERD</sequence>
<keyword evidence="2" id="KW-1185">Reference proteome</keyword>
<proteinExistence type="predicted"/>
<protein>
    <submittedName>
        <fullName evidence="1">Uncharacterized protein</fullName>
    </submittedName>
</protein>